<sequence>MSNAELLTDESIETSQIEAKYEVQYELEVDNRSQEMLLVLNEVFDSFVSASKS</sequence>
<keyword evidence="2" id="KW-1185">Reference proteome</keyword>
<protein>
    <submittedName>
        <fullName evidence="1">Uncharacterized protein</fullName>
    </submittedName>
</protein>
<dbReference type="Proteomes" id="UP000316855">
    <property type="component" value="Chromosome"/>
</dbReference>
<gene>
    <name evidence="1" type="ORF">Pan161_09880</name>
</gene>
<evidence type="ECO:0000313" key="2">
    <source>
        <dbReference type="Proteomes" id="UP000316855"/>
    </source>
</evidence>
<reference evidence="1 2" key="1">
    <citation type="submission" date="2019-02" db="EMBL/GenBank/DDBJ databases">
        <title>Deep-cultivation of Planctomycetes and their phenomic and genomic characterization uncovers novel biology.</title>
        <authorList>
            <person name="Wiegand S."/>
            <person name="Jogler M."/>
            <person name="Boedeker C."/>
            <person name="Pinto D."/>
            <person name="Vollmers J."/>
            <person name="Rivas-Marin E."/>
            <person name="Kohn T."/>
            <person name="Peeters S.H."/>
            <person name="Heuer A."/>
            <person name="Rast P."/>
            <person name="Oberbeckmann S."/>
            <person name="Bunk B."/>
            <person name="Jeske O."/>
            <person name="Meyerdierks A."/>
            <person name="Storesund J.E."/>
            <person name="Kallscheuer N."/>
            <person name="Luecker S."/>
            <person name="Lage O.M."/>
            <person name="Pohl T."/>
            <person name="Merkel B.J."/>
            <person name="Hornburger P."/>
            <person name="Mueller R.-W."/>
            <person name="Bruemmer F."/>
            <person name="Labrenz M."/>
            <person name="Spormann A.M."/>
            <person name="Op den Camp H."/>
            <person name="Overmann J."/>
            <person name="Amann R."/>
            <person name="Jetten M.S.M."/>
            <person name="Mascher T."/>
            <person name="Medema M.H."/>
            <person name="Devos D.P."/>
            <person name="Kaster A.-K."/>
            <person name="Ovreas L."/>
            <person name="Rohde M."/>
            <person name="Galperin M.Y."/>
            <person name="Jogler C."/>
        </authorList>
    </citation>
    <scope>NUCLEOTIDE SEQUENCE [LARGE SCALE GENOMIC DNA]</scope>
    <source>
        <strain evidence="1 2">Pan161</strain>
    </source>
</reference>
<dbReference type="AlphaFoldDB" id="A0A517V8P0"/>
<dbReference type="EMBL" id="CP036343">
    <property type="protein sequence ID" value="QDT89359.1"/>
    <property type="molecule type" value="Genomic_DNA"/>
</dbReference>
<proteinExistence type="predicted"/>
<evidence type="ECO:0000313" key="1">
    <source>
        <dbReference type="EMBL" id="QDT89359.1"/>
    </source>
</evidence>
<organism evidence="1 2">
    <name type="scientific">Gimesia algae</name>
    <dbReference type="NCBI Taxonomy" id="2527971"/>
    <lineage>
        <taxon>Bacteria</taxon>
        <taxon>Pseudomonadati</taxon>
        <taxon>Planctomycetota</taxon>
        <taxon>Planctomycetia</taxon>
        <taxon>Planctomycetales</taxon>
        <taxon>Planctomycetaceae</taxon>
        <taxon>Gimesia</taxon>
    </lineage>
</organism>
<accession>A0A517V8P0</accession>
<dbReference type="KEGG" id="gax:Pan161_09880"/>
<name>A0A517V8P0_9PLAN</name>
<dbReference type="RefSeq" id="WP_197995693.1">
    <property type="nucleotide sequence ID" value="NZ_CP036343.1"/>
</dbReference>